<keyword evidence="6" id="KW-0106">Calcium</keyword>
<dbReference type="GO" id="GO:0042806">
    <property type="term" value="F:fucose binding"/>
    <property type="evidence" value="ECO:0007669"/>
    <property type="project" value="UniProtKB-ARBA"/>
</dbReference>
<dbReference type="PANTHER" id="PTHR45713:SF6">
    <property type="entry name" value="F5_8 TYPE C DOMAIN-CONTAINING PROTEIN"/>
    <property type="match status" value="1"/>
</dbReference>
<dbReference type="Pfam" id="PF22633">
    <property type="entry name" value="F5_F8_type_C_2"/>
    <property type="match status" value="1"/>
</dbReference>
<dbReference type="GO" id="GO:0046872">
    <property type="term" value="F:metal ion binding"/>
    <property type="evidence" value="ECO:0007669"/>
    <property type="project" value="UniProtKB-KW"/>
</dbReference>
<dbReference type="InterPro" id="IPR051941">
    <property type="entry name" value="BG_Antigen-Binding_Lectin"/>
</dbReference>
<dbReference type="OrthoDB" id="547680at2759"/>
<dbReference type="GO" id="GO:0001868">
    <property type="term" value="P:regulation of complement activation, lectin pathway"/>
    <property type="evidence" value="ECO:0007669"/>
    <property type="project" value="UniProtKB-ARBA"/>
</dbReference>
<evidence type="ECO:0000256" key="5">
    <source>
        <dbReference type="ARBA" id="ARBA00022734"/>
    </source>
</evidence>
<evidence type="ECO:0000256" key="2">
    <source>
        <dbReference type="ARBA" id="ARBA00010147"/>
    </source>
</evidence>
<comment type="subunit">
    <text evidence="3">Homotrimer.</text>
</comment>
<evidence type="ECO:0000259" key="8">
    <source>
        <dbReference type="SMART" id="SM00607"/>
    </source>
</evidence>
<keyword evidence="7" id="KW-1015">Disulfide bond</keyword>
<dbReference type="InterPro" id="IPR006585">
    <property type="entry name" value="FTP1"/>
</dbReference>
<name>A0A9Q1EL74_SYNKA</name>
<comment type="similarity">
    <text evidence="2">Belongs to the fucolectin family.</text>
</comment>
<dbReference type="EMBL" id="JAINUF010000015">
    <property type="protein sequence ID" value="KAJ8340857.1"/>
    <property type="molecule type" value="Genomic_DNA"/>
</dbReference>
<dbReference type="Proteomes" id="UP001152622">
    <property type="component" value="Chromosome 15"/>
</dbReference>
<evidence type="ECO:0000256" key="4">
    <source>
        <dbReference type="ARBA" id="ARBA00022723"/>
    </source>
</evidence>
<dbReference type="Gene3D" id="2.60.120.260">
    <property type="entry name" value="Galactose-binding domain-like"/>
    <property type="match status" value="1"/>
</dbReference>
<dbReference type="InterPro" id="IPR008979">
    <property type="entry name" value="Galactose-bd-like_sf"/>
</dbReference>
<protein>
    <recommendedName>
        <fullName evidence="8">Fucolectin tachylectin-4 pentraxin-1 domain-containing protein</fullName>
    </recommendedName>
</protein>
<feature type="domain" description="Fucolectin tachylectin-4 pentraxin-1" evidence="8">
    <location>
        <begin position="3"/>
        <end position="105"/>
    </location>
</feature>
<dbReference type="AlphaFoldDB" id="A0A9Q1EL74"/>
<dbReference type="PANTHER" id="PTHR45713">
    <property type="entry name" value="FTP DOMAIN-CONTAINING PROTEIN"/>
    <property type="match status" value="1"/>
</dbReference>
<proteinExistence type="inferred from homology"/>
<evidence type="ECO:0000256" key="3">
    <source>
        <dbReference type="ARBA" id="ARBA00011233"/>
    </source>
</evidence>
<gene>
    <name evidence="9" type="ORF">SKAU_G00331480</name>
</gene>
<comment type="caution">
    <text evidence="9">The sequence shown here is derived from an EMBL/GenBank/DDBJ whole genome shotgun (WGS) entry which is preliminary data.</text>
</comment>
<reference evidence="9" key="1">
    <citation type="journal article" date="2023" name="Science">
        <title>Genome structures resolve the early diversification of teleost fishes.</title>
        <authorList>
            <person name="Parey E."/>
            <person name="Louis A."/>
            <person name="Montfort J."/>
            <person name="Bouchez O."/>
            <person name="Roques C."/>
            <person name="Iampietro C."/>
            <person name="Lluch J."/>
            <person name="Castinel A."/>
            <person name="Donnadieu C."/>
            <person name="Desvignes T."/>
            <person name="Floi Bucao C."/>
            <person name="Jouanno E."/>
            <person name="Wen M."/>
            <person name="Mejri S."/>
            <person name="Dirks R."/>
            <person name="Jansen H."/>
            <person name="Henkel C."/>
            <person name="Chen W.J."/>
            <person name="Zahm M."/>
            <person name="Cabau C."/>
            <person name="Klopp C."/>
            <person name="Thompson A.W."/>
            <person name="Robinson-Rechavi M."/>
            <person name="Braasch I."/>
            <person name="Lecointre G."/>
            <person name="Bobe J."/>
            <person name="Postlethwait J.H."/>
            <person name="Berthelot C."/>
            <person name="Roest Crollius H."/>
            <person name="Guiguen Y."/>
        </authorList>
    </citation>
    <scope>NUCLEOTIDE SEQUENCE</scope>
    <source>
        <strain evidence="9">WJC10195</strain>
    </source>
</reference>
<keyword evidence="5" id="KW-0430">Lectin</keyword>
<dbReference type="SMART" id="SM00607">
    <property type="entry name" value="FTP"/>
    <property type="match status" value="1"/>
</dbReference>
<keyword evidence="10" id="KW-1185">Reference proteome</keyword>
<evidence type="ECO:0000313" key="9">
    <source>
        <dbReference type="EMBL" id="KAJ8340857.1"/>
    </source>
</evidence>
<keyword evidence="4" id="KW-0479">Metal-binding</keyword>
<evidence type="ECO:0000313" key="10">
    <source>
        <dbReference type="Proteomes" id="UP001152622"/>
    </source>
</evidence>
<dbReference type="SUPFAM" id="SSF49785">
    <property type="entry name" value="Galactose-binding domain-like"/>
    <property type="match status" value="1"/>
</dbReference>
<accession>A0A9Q1EL74</accession>
<comment type="function">
    <text evidence="1">Acts as a defensive agent. Recognizes blood group fucosylated oligosaccharides including A, B, H and Lewis B-type antigens. Does not recognize Lewis A antigen and has low affinity for monovalent haptens.</text>
</comment>
<organism evidence="9 10">
    <name type="scientific">Synaphobranchus kaupii</name>
    <name type="common">Kaup's arrowtooth eel</name>
    <dbReference type="NCBI Taxonomy" id="118154"/>
    <lineage>
        <taxon>Eukaryota</taxon>
        <taxon>Metazoa</taxon>
        <taxon>Chordata</taxon>
        <taxon>Craniata</taxon>
        <taxon>Vertebrata</taxon>
        <taxon>Euteleostomi</taxon>
        <taxon>Actinopterygii</taxon>
        <taxon>Neopterygii</taxon>
        <taxon>Teleostei</taxon>
        <taxon>Anguilliformes</taxon>
        <taxon>Synaphobranchidae</taxon>
        <taxon>Synaphobranchus</taxon>
    </lineage>
</organism>
<dbReference type="GO" id="GO:0010185">
    <property type="term" value="P:regulation of cellular defense response"/>
    <property type="evidence" value="ECO:0007669"/>
    <property type="project" value="UniProtKB-ARBA"/>
</dbReference>
<evidence type="ECO:0000256" key="1">
    <source>
        <dbReference type="ARBA" id="ARBA00002219"/>
    </source>
</evidence>
<evidence type="ECO:0000256" key="7">
    <source>
        <dbReference type="ARBA" id="ARBA00023157"/>
    </source>
</evidence>
<sequence>MLFATSHPWWRVDLLETYVIASVTITNRGDCCAGDINGAQIHIGDSLVNNGINRQCSVIGSMTLGENRIFYCEKPMIGRYVTVSIPRAEYLYMCEVEVNAWLAIPK</sequence>
<evidence type="ECO:0000256" key="6">
    <source>
        <dbReference type="ARBA" id="ARBA00022837"/>
    </source>
</evidence>